<dbReference type="PANTHER" id="PTHR10039">
    <property type="entry name" value="AMELOGENIN"/>
    <property type="match status" value="1"/>
</dbReference>
<feature type="compositionally biased region" description="Polar residues" evidence="2">
    <location>
        <begin position="1231"/>
        <end position="1255"/>
    </location>
</feature>
<keyword evidence="5" id="KW-1185">Reference proteome</keyword>
<feature type="region of interest" description="Disordered" evidence="2">
    <location>
        <begin position="1091"/>
        <end position="1136"/>
    </location>
</feature>
<keyword evidence="1" id="KW-0677">Repeat</keyword>
<feature type="compositionally biased region" description="Low complexity" evidence="2">
    <location>
        <begin position="1191"/>
        <end position="1204"/>
    </location>
</feature>
<accession>A0A6A6RLH4</accession>
<dbReference type="InterPro" id="IPR007111">
    <property type="entry name" value="NACHT_NTPase"/>
</dbReference>
<protein>
    <recommendedName>
        <fullName evidence="3">NACHT domain-containing protein</fullName>
    </recommendedName>
</protein>
<dbReference type="PROSITE" id="PS50837">
    <property type="entry name" value="NACHT"/>
    <property type="match status" value="1"/>
</dbReference>
<dbReference type="InterPro" id="IPR056884">
    <property type="entry name" value="NPHP3-like_N"/>
</dbReference>
<organism evidence="4 5">
    <name type="scientific">Massarina eburnea CBS 473.64</name>
    <dbReference type="NCBI Taxonomy" id="1395130"/>
    <lineage>
        <taxon>Eukaryota</taxon>
        <taxon>Fungi</taxon>
        <taxon>Dikarya</taxon>
        <taxon>Ascomycota</taxon>
        <taxon>Pezizomycotina</taxon>
        <taxon>Dothideomycetes</taxon>
        <taxon>Pleosporomycetidae</taxon>
        <taxon>Pleosporales</taxon>
        <taxon>Massarineae</taxon>
        <taxon>Massarinaceae</taxon>
        <taxon>Massarina</taxon>
    </lineage>
</organism>
<dbReference type="OrthoDB" id="443402at2759"/>
<dbReference type="Gene3D" id="1.25.40.20">
    <property type="entry name" value="Ankyrin repeat-containing domain"/>
    <property type="match status" value="1"/>
</dbReference>
<dbReference type="SUPFAM" id="SSF52540">
    <property type="entry name" value="P-loop containing nucleoside triphosphate hydrolases"/>
    <property type="match status" value="1"/>
</dbReference>
<dbReference type="Proteomes" id="UP000799753">
    <property type="component" value="Unassembled WGS sequence"/>
</dbReference>
<dbReference type="Pfam" id="PF25053">
    <property type="entry name" value="DUF7791"/>
    <property type="match status" value="1"/>
</dbReference>
<dbReference type="Gene3D" id="3.40.50.300">
    <property type="entry name" value="P-loop containing nucleotide triphosphate hydrolases"/>
    <property type="match status" value="1"/>
</dbReference>
<dbReference type="InterPro" id="IPR036770">
    <property type="entry name" value="Ankyrin_rpt-contain_sf"/>
</dbReference>
<feature type="compositionally biased region" description="Polar residues" evidence="2">
    <location>
        <begin position="1169"/>
        <end position="1190"/>
    </location>
</feature>
<dbReference type="EMBL" id="MU006798">
    <property type="protein sequence ID" value="KAF2636449.1"/>
    <property type="molecule type" value="Genomic_DNA"/>
</dbReference>
<evidence type="ECO:0000256" key="1">
    <source>
        <dbReference type="ARBA" id="ARBA00022737"/>
    </source>
</evidence>
<dbReference type="Pfam" id="PF24883">
    <property type="entry name" value="NPHP3_N"/>
    <property type="match status" value="1"/>
</dbReference>
<evidence type="ECO:0000313" key="4">
    <source>
        <dbReference type="EMBL" id="KAF2636449.1"/>
    </source>
</evidence>
<evidence type="ECO:0000313" key="5">
    <source>
        <dbReference type="Proteomes" id="UP000799753"/>
    </source>
</evidence>
<feature type="region of interest" description="Disordered" evidence="2">
    <location>
        <begin position="1228"/>
        <end position="1255"/>
    </location>
</feature>
<evidence type="ECO:0000259" key="3">
    <source>
        <dbReference type="PROSITE" id="PS50837"/>
    </source>
</evidence>
<dbReference type="AlphaFoldDB" id="A0A6A6RLH4"/>
<feature type="compositionally biased region" description="Polar residues" evidence="2">
    <location>
        <begin position="1091"/>
        <end position="1112"/>
    </location>
</feature>
<proteinExistence type="predicted"/>
<dbReference type="InterPro" id="IPR027417">
    <property type="entry name" value="P-loop_NTPase"/>
</dbReference>
<dbReference type="PANTHER" id="PTHR10039:SF5">
    <property type="entry name" value="NACHT DOMAIN-CONTAINING PROTEIN"/>
    <property type="match status" value="1"/>
</dbReference>
<evidence type="ECO:0000256" key="2">
    <source>
        <dbReference type="SAM" id="MobiDB-lite"/>
    </source>
</evidence>
<dbReference type="InterPro" id="IPR056693">
    <property type="entry name" value="DUF7791"/>
</dbReference>
<sequence length="1255" mass="142665">MDPLTALGACSSILQIVDFSCKILSKGNQLCTSLTGALPENAQLEKVTVHLHGMVGHLQQQPPGQGHMKEMITMCIENANDLISVLDGLKVKGNARKWKSWRQAIKSVWRKERLEEMLARLQLIRDEIEFGIILDLREDIISLSAQQSIRFNSLDHSTQAILQAVLNGQSASTTASNIQLQAINDLNLKLETLIVNEHQQTRKEIVGELRQQNAQAMTMASMTASTLSQIASAQQSQENTKTDIMTMLKFTAIDDRQSAIVESHRMTFEWIWRYPRHDQPVWSDFWRWLTAEEGIYWVTGKAGSGKSTLMKYIYHDDRTRKGLQYWSNQTTVVTVSFFFWNSGSRMQKSLLGLLQGLLCSVLEQRKDLKEVVFPKDIQLEISEKWKSRAADTETIFSIRDLQAAFNRLLQIPSLKICLFIDGLDEFEGDNNEIAELFKGIITSPSVKACLSSRPLVAFERSFASCPRLRLQDLTHSDIKRFVRDTLEGRPEVLQMSLADPLDFKRLVQTIISKASGVFLWVSLAVRSLIEGLSNYDRMADLQYRLKELPDDLSDLYWHMLRSIKPKFYLEQAAELLMIMHASYKEKLIMRPDVLALAEEYIFSQPLPKVPCAESVVAQNLRGSTMEGRLISRCRGLLEVKEQTFRYHVANAPRLVSFLHQSVIDWLERQSVQDTLRKHIKTPFNPYGSLLATYLIETKSNDSKIKHLTDSDLAKMDLMFDLARKAQEIGELDLNLVEQIETVWIDQIDTTPDPGIKYWYWPAYLPWAGILAHRNFPRPVAWNDTFLSLSLQRGLVSYVSDKLDQGAPYHQGPQKRPLLHFAIDSKNVIYWQSRGTPNNIYDACRMLLSRGADPNEHFREWTVWETVLFYASGGCPFLDATLSGYYKSSRQYHDLTIWLEIIDIFLDYGADPKAGVVDELSTGGFLEITPVALVVEKIFTNASGLTQGKRALQIYDKIIALGGYNEQYLRPARESSRLPLWDAFSDPGPKEYIRVIGESSCHVFWDVLPDPDPEDIPRVLYRDLNDFMAPPKKTAKPYPDSEGLIPYTPAVDQFRYMTPRVATPPGYQSYPYKASHFQKQYPQSTLNTSSPVLYTSFPTQDPFRPSSTQSLPNLQPYTSPSMPQPSQPSPISCSATPTYVQHESPYPSYSPYPPYTPPYYPSPHSAYQTPYASSSPALSRTSYTPSQTSYQAPYPSSSFTSPSTSYAPLQSLSPQYVYQAPYAPSPHIQRYMTYTSSQRSSSHPDPQTTSSFTPPY</sequence>
<reference evidence="4" key="1">
    <citation type="journal article" date="2020" name="Stud. Mycol.">
        <title>101 Dothideomycetes genomes: a test case for predicting lifestyles and emergence of pathogens.</title>
        <authorList>
            <person name="Haridas S."/>
            <person name="Albert R."/>
            <person name="Binder M."/>
            <person name="Bloem J."/>
            <person name="Labutti K."/>
            <person name="Salamov A."/>
            <person name="Andreopoulos B."/>
            <person name="Baker S."/>
            <person name="Barry K."/>
            <person name="Bills G."/>
            <person name="Bluhm B."/>
            <person name="Cannon C."/>
            <person name="Castanera R."/>
            <person name="Culley D."/>
            <person name="Daum C."/>
            <person name="Ezra D."/>
            <person name="Gonzalez J."/>
            <person name="Henrissat B."/>
            <person name="Kuo A."/>
            <person name="Liang C."/>
            <person name="Lipzen A."/>
            <person name="Lutzoni F."/>
            <person name="Magnuson J."/>
            <person name="Mondo S."/>
            <person name="Nolan M."/>
            <person name="Ohm R."/>
            <person name="Pangilinan J."/>
            <person name="Park H.-J."/>
            <person name="Ramirez L."/>
            <person name="Alfaro M."/>
            <person name="Sun H."/>
            <person name="Tritt A."/>
            <person name="Yoshinaga Y."/>
            <person name="Zwiers L.-H."/>
            <person name="Turgeon B."/>
            <person name="Goodwin S."/>
            <person name="Spatafora J."/>
            <person name="Crous P."/>
            <person name="Grigoriev I."/>
        </authorList>
    </citation>
    <scope>NUCLEOTIDE SEQUENCE</scope>
    <source>
        <strain evidence="4">CBS 473.64</strain>
    </source>
</reference>
<feature type="domain" description="NACHT" evidence="3">
    <location>
        <begin position="294"/>
        <end position="454"/>
    </location>
</feature>
<gene>
    <name evidence="4" type="ORF">P280DRAFT_435165</name>
</gene>
<feature type="region of interest" description="Disordered" evidence="2">
    <location>
        <begin position="1169"/>
        <end position="1204"/>
    </location>
</feature>
<name>A0A6A6RLH4_9PLEO</name>